<dbReference type="SUPFAM" id="SSF54593">
    <property type="entry name" value="Glyoxalase/Bleomycin resistance protein/Dihydroxybiphenyl dioxygenase"/>
    <property type="match status" value="1"/>
</dbReference>
<dbReference type="InterPro" id="IPR009725">
    <property type="entry name" value="3_dmu_93_MTrfase"/>
</dbReference>
<keyword evidence="3" id="KW-1185">Reference proteome</keyword>
<sequence>MPSPLAVCLWFDGQAEEAAQFYVSVFPDGRLGRTARYNEAGPGPEGSVMAVEFEVNGLQFTGLNGGPQFTFSEAISIQIPCADQAEVDYYWDKLTEGGEEGPCGWLKDRFGVSWQVFPAELIALNSDPDPVKAARTMRAMMQMGKLDLAALRRAHAGEEG</sequence>
<dbReference type="PANTHER" id="PTHR33990">
    <property type="entry name" value="PROTEIN YJDN-RELATED"/>
    <property type="match status" value="1"/>
</dbReference>
<evidence type="ECO:0000259" key="1">
    <source>
        <dbReference type="Pfam" id="PF06983"/>
    </source>
</evidence>
<dbReference type="Gene3D" id="3.10.180.10">
    <property type="entry name" value="2,3-Dihydroxybiphenyl 1,2-Dioxygenase, domain 1"/>
    <property type="match status" value="1"/>
</dbReference>
<dbReference type="InterPro" id="IPR029068">
    <property type="entry name" value="Glyas_Bleomycin-R_OHBP_Dase"/>
</dbReference>
<dbReference type="PANTHER" id="PTHR33990:SF2">
    <property type="entry name" value="PHNB-LIKE DOMAIN-CONTAINING PROTEIN"/>
    <property type="match status" value="1"/>
</dbReference>
<accession>A0A2V4NIN5</accession>
<name>A0A2V4NIN5_9ACTN</name>
<dbReference type="EMBL" id="PYBW01000150">
    <property type="protein sequence ID" value="PYC67639.1"/>
    <property type="molecule type" value="Genomic_DNA"/>
</dbReference>
<dbReference type="AlphaFoldDB" id="A0A2V4NIN5"/>
<dbReference type="InterPro" id="IPR028973">
    <property type="entry name" value="PhnB-like"/>
</dbReference>
<gene>
    <name evidence="2" type="ORF">C7C46_30085</name>
</gene>
<reference evidence="2 3" key="1">
    <citation type="submission" date="2018-03" db="EMBL/GenBank/DDBJ databases">
        <title>Bioinformatic expansion and discovery of thiopeptide antibiotics.</title>
        <authorList>
            <person name="Schwalen C.J."/>
            <person name="Hudson G.A."/>
            <person name="Mitchell D.A."/>
        </authorList>
    </citation>
    <scope>NUCLEOTIDE SEQUENCE [LARGE SCALE GENOMIC DNA]</scope>
    <source>
        <strain evidence="2 3">ATCC 21389</strain>
    </source>
</reference>
<dbReference type="Proteomes" id="UP000248039">
    <property type="component" value="Unassembled WGS sequence"/>
</dbReference>
<proteinExistence type="predicted"/>
<dbReference type="PIRSF" id="PIRSF021700">
    <property type="entry name" value="3_dmu_93_MTrfase"/>
    <property type="match status" value="1"/>
</dbReference>
<dbReference type="CDD" id="cd06588">
    <property type="entry name" value="PhnB_like"/>
    <property type="match status" value="1"/>
</dbReference>
<evidence type="ECO:0000313" key="2">
    <source>
        <dbReference type="EMBL" id="PYC67639.1"/>
    </source>
</evidence>
<dbReference type="OrthoDB" id="9806473at2"/>
<evidence type="ECO:0000313" key="3">
    <source>
        <dbReference type="Proteomes" id="UP000248039"/>
    </source>
</evidence>
<organism evidence="2 3">
    <name type="scientific">Streptomyces tateyamensis</name>
    <dbReference type="NCBI Taxonomy" id="565073"/>
    <lineage>
        <taxon>Bacteria</taxon>
        <taxon>Bacillati</taxon>
        <taxon>Actinomycetota</taxon>
        <taxon>Actinomycetes</taxon>
        <taxon>Kitasatosporales</taxon>
        <taxon>Streptomycetaceae</taxon>
        <taxon>Streptomyces</taxon>
    </lineage>
</organism>
<comment type="caution">
    <text evidence="2">The sequence shown here is derived from an EMBL/GenBank/DDBJ whole genome shotgun (WGS) entry which is preliminary data.</text>
</comment>
<feature type="domain" description="PhnB-like" evidence="1">
    <location>
        <begin position="6"/>
        <end position="116"/>
    </location>
</feature>
<dbReference type="Pfam" id="PF06983">
    <property type="entry name" value="3-dmu-9_3-mt"/>
    <property type="match status" value="1"/>
</dbReference>
<protein>
    <recommendedName>
        <fullName evidence="1">PhnB-like domain-containing protein</fullName>
    </recommendedName>
</protein>
<dbReference type="RefSeq" id="WP_110673097.1">
    <property type="nucleotide sequence ID" value="NZ_PYBW01000150.1"/>
</dbReference>